<comment type="caution">
    <text evidence="5">The sequence shown here is derived from an EMBL/GenBank/DDBJ whole genome shotgun (WGS) entry which is preliminary data.</text>
</comment>
<proteinExistence type="predicted"/>
<feature type="compositionally biased region" description="Polar residues" evidence="4">
    <location>
        <begin position="598"/>
        <end position="609"/>
    </location>
</feature>
<dbReference type="PANTHER" id="PTHR45641:SF19">
    <property type="entry name" value="NEPHROCYSTIN-3"/>
    <property type="match status" value="1"/>
</dbReference>
<evidence type="ECO:0000256" key="3">
    <source>
        <dbReference type="PROSITE-ProRule" id="PRU00339"/>
    </source>
</evidence>
<evidence type="ECO:0000313" key="6">
    <source>
        <dbReference type="Proteomes" id="UP001295684"/>
    </source>
</evidence>
<name>A0AAD1U522_EUPCR</name>
<dbReference type="Pfam" id="PF13181">
    <property type="entry name" value="TPR_8"/>
    <property type="match status" value="1"/>
</dbReference>
<protein>
    <submittedName>
        <fullName evidence="5">Uncharacterized protein</fullName>
    </submittedName>
</protein>
<dbReference type="SMART" id="SM00028">
    <property type="entry name" value="TPR"/>
    <property type="match status" value="7"/>
</dbReference>
<feature type="repeat" description="TPR" evidence="3">
    <location>
        <begin position="330"/>
        <end position="363"/>
    </location>
</feature>
<dbReference type="AlphaFoldDB" id="A0AAD1U522"/>
<dbReference type="InterPro" id="IPR011990">
    <property type="entry name" value="TPR-like_helical_dom_sf"/>
</dbReference>
<feature type="repeat" description="TPR" evidence="3">
    <location>
        <begin position="496"/>
        <end position="529"/>
    </location>
</feature>
<reference evidence="5" key="1">
    <citation type="submission" date="2023-07" db="EMBL/GenBank/DDBJ databases">
        <authorList>
            <consortium name="AG Swart"/>
            <person name="Singh M."/>
            <person name="Singh A."/>
            <person name="Seah K."/>
            <person name="Emmerich C."/>
        </authorList>
    </citation>
    <scope>NUCLEOTIDE SEQUENCE</scope>
    <source>
        <strain evidence="5">DP1</strain>
    </source>
</reference>
<dbReference type="PANTHER" id="PTHR45641">
    <property type="entry name" value="TETRATRICOPEPTIDE REPEAT PROTEIN (AFU_ORTHOLOGUE AFUA_6G03870)"/>
    <property type="match status" value="1"/>
</dbReference>
<keyword evidence="2 3" id="KW-0802">TPR repeat</keyword>
<evidence type="ECO:0000256" key="1">
    <source>
        <dbReference type="ARBA" id="ARBA00022737"/>
    </source>
</evidence>
<dbReference type="SUPFAM" id="SSF48452">
    <property type="entry name" value="TPR-like"/>
    <property type="match status" value="1"/>
</dbReference>
<dbReference type="Pfam" id="PF13176">
    <property type="entry name" value="TPR_7"/>
    <property type="match status" value="2"/>
</dbReference>
<dbReference type="Pfam" id="PF13424">
    <property type="entry name" value="TPR_12"/>
    <property type="match status" value="1"/>
</dbReference>
<evidence type="ECO:0000256" key="2">
    <source>
        <dbReference type="ARBA" id="ARBA00022803"/>
    </source>
</evidence>
<dbReference type="Gene3D" id="1.25.40.10">
    <property type="entry name" value="Tetratricopeptide repeat domain"/>
    <property type="match status" value="3"/>
</dbReference>
<feature type="compositionally biased region" description="Polar residues" evidence="4">
    <location>
        <begin position="1"/>
        <end position="14"/>
    </location>
</feature>
<dbReference type="EMBL" id="CAMPGE010001560">
    <property type="protein sequence ID" value="CAI2360354.1"/>
    <property type="molecule type" value="Genomic_DNA"/>
</dbReference>
<evidence type="ECO:0000256" key="4">
    <source>
        <dbReference type="SAM" id="MobiDB-lite"/>
    </source>
</evidence>
<evidence type="ECO:0000313" key="5">
    <source>
        <dbReference type="EMBL" id="CAI2360354.1"/>
    </source>
</evidence>
<dbReference type="InterPro" id="IPR019734">
    <property type="entry name" value="TPR_rpt"/>
</dbReference>
<feature type="region of interest" description="Disordered" evidence="4">
    <location>
        <begin position="598"/>
        <end position="617"/>
    </location>
</feature>
<dbReference type="PROSITE" id="PS50005">
    <property type="entry name" value="TPR"/>
    <property type="match status" value="4"/>
</dbReference>
<dbReference type="Proteomes" id="UP001295684">
    <property type="component" value="Unassembled WGS sequence"/>
</dbReference>
<accession>A0AAD1U522</accession>
<feature type="compositionally biased region" description="Basic residues" evidence="4">
    <location>
        <begin position="67"/>
        <end position="81"/>
    </location>
</feature>
<feature type="repeat" description="TPR" evidence="3">
    <location>
        <begin position="372"/>
        <end position="405"/>
    </location>
</feature>
<feature type="region of interest" description="Disordered" evidence="4">
    <location>
        <begin position="1"/>
        <end position="84"/>
    </location>
</feature>
<gene>
    <name evidence="5" type="ORF">ECRASSUSDP1_LOCUS1655</name>
</gene>
<feature type="repeat" description="TPR" evidence="3">
    <location>
        <begin position="285"/>
        <end position="318"/>
    </location>
</feature>
<keyword evidence="6" id="KW-1185">Reference proteome</keyword>
<organism evidence="5 6">
    <name type="scientific">Euplotes crassus</name>
    <dbReference type="NCBI Taxonomy" id="5936"/>
    <lineage>
        <taxon>Eukaryota</taxon>
        <taxon>Sar</taxon>
        <taxon>Alveolata</taxon>
        <taxon>Ciliophora</taxon>
        <taxon>Intramacronucleata</taxon>
        <taxon>Spirotrichea</taxon>
        <taxon>Hypotrichia</taxon>
        <taxon>Euplotida</taxon>
        <taxon>Euplotidae</taxon>
        <taxon>Moneuplotes</taxon>
    </lineage>
</organism>
<keyword evidence="1" id="KW-0677">Repeat</keyword>
<feature type="compositionally biased region" description="Low complexity" evidence="4">
    <location>
        <begin position="55"/>
        <end position="66"/>
    </location>
</feature>
<sequence length="657" mass="75270">MNNHSFTSSALTRVSISPKPKKSSKRSQLEKITKPQIPPYKSKMAQRVEVGSEPRSQNKSLSSSRVKSSHVVRGKTGHVKRHPSEGGVYSKVVTIIQECLEALHQGHGYNQCITKLTGVEKLAVTHLGAADRITIFIKYLRIRSYYVSQDYGRAIKNIELMTKKSLCFYKKKKLKKEIANSLMHIHKIWADTLVLTENYSKAAKVYRELIDLNSIWKDNRYSSTCEDLIPYKDHEFSPKDLLEAKSSCGEALMNSGETIRAIKRFEEAKEYYHSTLVVSSELVYINILNQVGNCYMRIQKYEKALENYELSMRIFEASKDELQISDIVMAKIQANIASIYLEKQRFVEAIRLYESSLRLKRQNFPEHHEEIELAYSNLAEAYSKGYEYAEAYSCFDQAYEISKNLYGKHHKAPARYILNCARMKFKLEEYEDSTKLFEYAAKLYQYLEEGIGKQGRAILLKLVEISQVQHNDEKAGVYLSQLLSSLDSCRSSSEKVNYLNDLGNIQKRGGQLYMAIELYKKAIELSTRSIRGKCFEKSKSTILTNLADTYCAVSNYHNACKYYKHALKMLDEALPMADLGYAKTMLKLAKAQKYYESQSGPTKSQNKVISPNKKKQRGYCDEAQDSEQILKQAMAIIQNLPPSPAQEALLRCAIEEF</sequence>